<organism evidence="2 3">
    <name type="scientific">Caenorhabditis tropicalis</name>
    <dbReference type="NCBI Taxonomy" id="1561998"/>
    <lineage>
        <taxon>Eukaryota</taxon>
        <taxon>Metazoa</taxon>
        <taxon>Ecdysozoa</taxon>
        <taxon>Nematoda</taxon>
        <taxon>Chromadorea</taxon>
        <taxon>Rhabditida</taxon>
        <taxon>Rhabditina</taxon>
        <taxon>Rhabditomorpha</taxon>
        <taxon>Rhabditoidea</taxon>
        <taxon>Rhabditidae</taxon>
        <taxon>Peloderinae</taxon>
        <taxon>Caenorhabditis</taxon>
    </lineage>
</organism>
<evidence type="ECO:0000256" key="1">
    <source>
        <dbReference type="SAM" id="MobiDB-lite"/>
    </source>
</evidence>
<feature type="region of interest" description="Disordered" evidence="1">
    <location>
        <begin position="1"/>
        <end position="21"/>
    </location>
</feature>
<dbReference type="PANTHER" id="PTHR16537:SF1">
    <property type="entry name" value="PROTEIN ZNRD2"/>
    <property type="match status" value="1"/>
</dbReference>
<reference evidence="3" key="1">
    <citation type="submission" date="2016-11" db="UniProtKB">
        <authorList>
            <consortium name="WormBaseParasite"/>
        </authorList>
    </citation>
    <scope>IDENTIFICATION</scope>
</reference>
<dbReference type="Proteomes" id="UP000095282">
    <property type="component" value="Unplaced"/>
</dbReference>
<dbReference type="eggNOG" id="KOG4537">
    <property type="taxonomic scope" value="Eukaryota"/>
</dbReference>
<accession>A0A1I7TMC3</accession>
<dbReference type="PANTHER" id="PTHR16537">
    <property type="entry name" value="SJOEGREN SYNDROME/SCLERODERMA AUTOANTIGEN 1"/>
    <property type="match status" value="1"/>
</dbReference>
<name>A0A1I7TMC3_9PELO</name>
<evidence type="ECO:0000313" key="2">
    <source>
        <dbReference type="Proteomes" id="UP000095282"/>
    </source>
</evidence>
<sequence>MVHKKFDNPTSTKESTFVDRTPHPAARNYLDEMAPINGFHEENAEAIRLRDAFREEVSKRMGGLLLKGQTMLDEYCPTCSVRFLFFNFSSTSLFQGILMEDRTGVRRCVTCELYQEKTSQIVAEVPLQDEDLKEAVDKSPNQEPSPVGKQNVPQKAVVPKVIPAAKRQKKTTERSKGNDYQDAIEAAKLAVLKKLEWATSNLNSTDDTNSTFDFLTVIQKSAETLQALQF</sequence>
<proteinExistence type="predicted"/>
<protein>
    <submittedName>
        <fullName evidence="3">Zf-AD domain-containing protein</fullName>
    </submittedName>
</protein>
<dbReference type="Pfam" id="PF06677">
    <property type="entry name" value="Auto_anti-p27"/>
    <property type="match status" value="1"/>
</dbReference>
<dbReference type="InterPro" id="IPR009563">
    <property type="entry name" value="SSSCA1"/>
</dbReference>
<keyword evidence="2" id="KW-1185">Reference proteome</keyword>
<dbReference type="WBParaSite" id="Csp11.Scaffold628.g7349.t1">
    <property type="protein sequence ID" value="Csp11.Scaffold628.g7349.t1"/>
    <property type="gene ID" value="Csp11.Scaffold628.g7349"/>
</dbReference>
<dbReference type="STRING" id="1561998.A0A1I7TMC3"/>
<evidence type="ECO:0000313" key="3">
    <source>
        <dbReference type="WBParaSite" id="Csp11.Scaffold628.g7349.t1"/>
    </source>
</evidence>
<dbReference type="AlphaFoldDB" id="A0A1I7TMC3"/>
<dbReference type="InterPro" id="IPR051888">
    <property type="entry name" value="UPF0148_domain"/>
</dbReference>